<dbReference type="Pfam" id="PF00072">
    <property type="entry name" value="Response_reg"/>
    <property type="match status" value="1"/>
</dbReference>
<dbReference type="RefSeq" id="WP_091141685.1">
    <property type="nucleotide sequence ID" value="NZ_FMVF01000006.1"/>
</dbReference>
<accession>A0A1G5GAG3</accession>
<dbReference type="SUPFAM" id="SSF52172">
    <property type="entry name" value="CheY-like"/>
    <property type="match status" value="1"/>
</dbReference>
<protein>
    <submittedName>
        <fullName evidence="4">Two component transcriptional regulator, LytTR family</fullName>
    </submittedName>
</protein>
<dbReference type="InterPro" id="IPR001789">
    <property type="entry name" value="Sig_transdc_resp-reg_receiver"/>
</dbReference>
<name>A0A1G5GAG3_9FLAO</name>
<dbReference type="InterPro" id="IPR007492">
    <property type="entry name" value="LytTR_DNA-bd_dom"/>
</dbReference>
<dbReference type="EMBL" id="FMVF01000006">
    <property type="protein sequence ID" value="SCY48494.1"/>
    <property type="molecule type" value="Genomic_DNA"/>
</dbReference>
<feature type="domain" description="Response regulatory" evidence="2">
    <location>
        <begin position="5"/>
        <end position="116"/>
    </location>
</feature>
<feature type="domain" description="HTH LytTR-type" evidence="3">
    <location>
        <begin position="137"/>
        <end position="234"/>
    </location>
</feature>
<evidence type="ECO:0000259" key="2">
    <source>
        <dbReference type="PROSITE" id="PS50110"/>
    </source>
</evidence>
<dbReference type="InterPro" id="IPR046947">
    <property type="entry name" value="LytR-like"/>
</dbReference>
<dbReference type="SMART" id="SM00850">
    <property type="entry name" value="LytTR"/>
    <property type="match status" value="1"/>
</dbReference>
<evidence type="ECO:0000313" key="5">
    <source>
        <dbReference type="Proteomes" id="UP000199354"/>
    </source>
</evidence>
<dbReference type="GO" id="GO:0000156">
    <property type="term" value="F:phosphorelay response regulator activity"/>
    <property type="evidence" value="ECO:0007669"/>
    <property type="project" value="InterPro"/>
</dbReference>
<keyword evidence="5" id="KW-1185">Reference proteome</keyword>
<dbReference type="PANTHER" id="PTHR37299">
    <property type="entry name" value="TRANSCRIPTIONAL REGULATOR-RELATED"/>
    <property type="match status" value="1"/>
</dbReference>
<dbReference type="InterPro" id="IPR011006">
    <property type="entry name" value="CheY-like_superfamily"/>
</dbReference>
<dbReference type="SMART" id="SM00448">
    <property type="entry name" value="REC"/>
    <property type="match status" value="1"/>
</dbReference>
<dbReference type="STRING" id="490189.SAMN02927903_01505"/>
<dbReference type="PROSITE" id="PS50110">
    <property type="entry name" value="RESPONSE_REGULATORY"/>
    <property type="match status" value="1"/>
</dbReference>
<dbReference type="Proteomes" id="UP000199354">
    <property type="component" value="Unassembled WGS sequence"/>
</dbReference>
<reference evidence="4 5" key="1">
    <citation type="submission" date="2016-10" db="EMBL/GenBank/DDBJ databases">
        <authorList>
            <person name="de Groot N.N."/>
        </authorList>
    </citation>
    <scope>NUCLEOTIDE SEQUENCE [LARGE SCALE GENOMIC DNA]</scope>
    <source>
        <strain evidence="4 5">CGMCC 1.7031</strain>
    </source>
</reference>
<dbReference type="Gene3D" id="3.40.50.2300">
    <property type="match status" value="1"/>
</dbReference>
<sequence>MKTWKCLIVDDEDVDRLMVVSFAKRFPELEIVSACRSAAEALSVLERNTVDVLFLDVDMPGDNGLELRRKAALVPACVFITGHAEHAVETYELDTLDFIVKPLRFERFQKAMERVNEYLSVHEKAALFDLNFGQDSITIKEGHDQVRVNLSDIICLEALKDYTLLVTARKKYCVWSNLGALLKQPLFENFIRIHKSFAIKPQFVTRVTATEVELNGAYKVPVGRSYKDNAKTLL</sequence>
<dbReference type="Pfam" id="PF04397">
    <property type="entry name" value="LytTR"/>
    <property type="match status" value="1"/>
</dbReference>
<dbReference type="PANTHER" id="PTHR37299:SF1">
    <property type="entry name" value="STAGE 0 SPORULATION PROTEIN A HOMOLOG"/>
    <property type="match status" value="1"/>
</dbReference>
<dbReference type="AlphaFoldDB" id="A0A1G5GAG3"/>
<evidence type="ECO:0000259" key="3">
    <source>
        <dbReference type="PROSITE" id="PS50930"/>
    </source>
</evidence>
<dbReference type="Gene3D" id="2.40.50.1020">
    <property type="entry name" value="LytTr DNA-binding domain"/>
    <property type="match status" value="1"/>
</dbReference>
<keyword evidence="1" id="KW-0597">Phosphoprotein</keyword>
<evidence type="ECO:0000313" key="4">
    <source>
        <dbReference type="EMBL" id="SCY48494.1"/>
    </source>
</evidence>
<gene>
    <name evidence="4" type="ORF">SAMN02927903_01505</name>
</gene>
<evidence type="ECO:0000256" key="1">
    <source>
        <dbReference type="PROSITE-ProRule" id="PRU00169"/>
    </source>
</evidence>
<dbReference type="GO" id="GO:0003677">
    <property type="term" value="F:DNA binding"/>
    <property type="evidence" value="ECO:0007669"/>
    <property type="project" value="InterPro"/>
</dbReference>
<organism evidence="4 5">
    <name type="scientific">Flavobacterium caeni</name>
    <dbReference type="NCBI Taxonomy" id="490189"/>
    <lineage>
        <taxon>Bacteria</taxon>
        <taxon>Pseudomonadati</taxon>
        <taxon>Bacteroidota</taxon>
        <taxon>Flavobacteriia</taxon>
        <taxon>Flavobacteriales</taxon>
        <taxon>Flavobacteriaceae</taxon>
        <taxon>Flavobacterium</taxon>
    </lineage>
</organism>
<feature type="modified residue" description="4-aspartylphosphate" evidence="1">
    <location>
        <position position="56"/>
    </location>
</feature>
<proteinExistence type="predicted"/>
<dbReference type="PROSITE" id="PS50930">
    <property type="entry name" value="HTH_LYTTR"/>
    <property type="match status" value="1"/>
</dbReference>
<dbReference type="OrthoDB" id="2168082at2"/>